<dbReference type="STRING" id="1395571.TMS3_0110280"/>
<evidence type="ECO:0000313" key="8">
    <source>
        <dbReference type="Proteomes" id="UP000030063"/>
    </source>
</evidence>
<keyword evidence="3" id="KW-0704">Schiff base</keyword>
<evidence type="ECO:0000256" key="1">
    <source>
        <dbReference type="ARBA" id="ARBA00007592"/>
    </source>
</evidence>
<sequence length="296" mass="32453">MNFDGVWTPVVTPFNQDGAIDFSALSAVIDSLIGHGVHGLIIGGTTGEYYALSNAERKQLFDVVSEQAKGRITLMAGINATSTEESLDLGHYAKAAGFDAILLAAPYYCQPTQEELLAHALCVDDALDMPTMLYNFPARTGTPMSFEFIDGLKGRPNFQAIKESTGSVERMHTLTQDYAGQLQVSCGMDDQILEFFTWGARSWVGGASNFLAPEHVALYQACVVEQDMIKGRELAQRLLPMLNLLEQGGKFCQYIKQGCEFAGLPVGQTRRPLLPLNEAEKAAFKQTYEQLIAHRS</sequence>
<dbReference type="InterPro" id="IPR020625">
    <property type="entry name" value="Schiff_base-form_aldolases_AS"/>
</dbReference>
<dbReference type="InterPro" id="IPR002220">
    <property type="entry name" value="DapA-like"/>
</dbReference>
<proteinExistence type="inferred from homology"/>
<keyword evidence="8" id="KW-1185">Reference proteome</keyword>
<reference evidence="7 8" key="1">
    <citation type="journal article" date="2014" name="Genome Announc.">
        <title>Draft Genome Sequence of Petroleum Oil-Degrading Marine Bacterium Pseudomonas taeanensis Strain MS-3, Isolated from a Crude Oil-Contaminated Seashore.</title>
        <authorList>
            <person name="Lee S.Y."/>
            <person name="Kim S.H."/>
            <person name="Lee D.G."/>
            <person name="Shin S."/>
            <person name="Yun S.H."/>
            <person name="Choi C.W."/>
            <person name="Chung Y.H."/>
            <person name="Choi J.S."/>
            <person name="Kahng H.Y."/>
            <person name="Kim S.I."/>
        </authorList>
    </citation>
    <scope>NUCLEOTIDE SEQUENCE [LARGE SCALE GENOMIC DNA]</scope>
    <source>
        <strain evidence="7 8">MS-3</strain>
    </source>
</reference>
<dbReference type="CDD" id="cd00408">
    <property type="entry name" value="DHDPS-like"/>
    <property type="match status" value="1"/>
</dbReference>
<evidence type="ECO:0000256" key="4">
    <source>
        <dbReference type="PIRNR" id="PIRNR001365"/>
    </source>
</evidence>
<feature type="binding site" evidence="6">
    <location>
        <position position="46"/>
    </location>
    <ligand>
        <name>pyruvate</name>
        <dbReference type="ChEBI" id="CHEBI:15361"/>
    </ligand>
</feature>
<dbReference type="EMBL" id="AWSQ01000002">
    <property type="protein sequence ID" value="KFX69891.1"/>
    <property type="molecule type" value="Genomic_DNA"/>
</dbReference>
<evidence type="ECO:0000313" key="7">
    <source>
        <dbReference type="EMBL" id="KFX69891.1"/>
    </source>
</evidence>
<protein>
    <submittedName>
        <fullName evidence="7">Dihydrodipicolinate synthetase</fullName>
    </submittedName>
</protein>
<dbReference type="GO" id="GO:0008840">
    <property type="term" value="F:4-hydroxy-tetrahydrodipicolinate synthase activity"/>
    <property type="evidence" value="ECO:0007669"/>
    <property type="project" value="TreeGrafter"/>
</dbReference>
<evidence type="ECO:0000256" key="6">
    <source>
        <dbReference type="PIRSR" id="PIRSR001365-2"/>
    </source>
</evidence>
<dbReference type="AlphaFoldDB" id="A0A0A1YLG3"/>
<dbReference type="GO" id="GO:0044281">
    <property type="term" value="P:small molecule metabolic process"/>
    <property type="evidence" value="ECO:0007669"/>
    <property type="project" value="UniProtKB-ARBA"/>
</dbReference>
<dbReference type="RefSeq" id="WP_025165141.1">
    <property type="nucleotide sequence ID" value="NZ_AWSQ01000002.1"/>
</dbReference>
<dbReference type="PRINTS" id="PR00146">
    <property type="entry name" value="DHPICSNTHASE"/>
</dbReference>
<feature type="active site" description="Proton donor/acceptor" evidence="5">
    <location>
        <position position="134"/>
    </location>
</feature>
<dbReference type="SUPFAM" id="SSF51569">
    <property type="entry name" value="Aldolase"/>
    <property type="match status" value="1"/>
</dbReference>
<evidence type="ECO:0000256" key="2">
    <source>
        <dbReference type="ARBA" id="ARBA00023239"/>
    </source>
</evidence>
<dbReference type="PROSITE" id="PS00666">
    <property type="entry name" value="DHDPS_2"/>
    <property type="match status" value="1"/>
</dbReference>
<dbReference type="SMART" id="SM01130">
    <property type="entry name" value="DHDPS"/>
    <property type="match status" value="1"/>
</dbReference>
<dbReference type="PANTHER" id="PTHR12128:SF66">
    <property type="entry name" value="4-HYDROXY-2-OXOGLUTARATE ALDOLASE, MITOCHONDRIAL"/>
    <property type="match status" value="1"/>
</dbReference>
<feature type="active site" description="Schiff-base intermediate with substrate" evidence="5">
    <location>
        <position position="162"/>
    </location>
</feature>
<dbReference type="InterPro" id="IPR013785">
    <property type="entry name" value="Aldolase_TIM"/>
</dbReference>
<dbReference type="Proteomes" id="UP000030063">
    <property type="component" value="Unassembled WGS sequence"/>
</dbReference>
<dbReference type="GO" id="GO:0005829">
    <property type="term" value="C:cytosol"/>
    <property type="evidence" value="ECO:0007669"/>
    <property type="project" value="TreeGrafter"/>
</dbReference>
<dbReference type="eggNOG" id="COG0329">
    <property type="taxonomic scope" value="Bacteria"/>
</dbReference>
<dbReference type="OrthoDB" id="199953at2"/>
<organism evidence="7 8">
    <name type="scientific">Pseudomonas taeanensis MS-3</name>
    <dbReference type="NCBI Taxonomy" id="1395571"/>
    <lineage>
        <taxon>Bacteria</taxon>
        <taxon>Pseudomonadati</taxon>
        <taxon>Pseudomonadota</taxon>
        <taxon>Gammaproteobacteria</taxon>
        <taxon>Pseudomonadales</taxon>
        <taxon>Pseudomonadaceae</taxon>
        <taxon>Pseudomonas</taxon>
    </lineage>
</organism>
<keyword evidence="2 4" id="KW-0456">Lyase</keyword>
<dbReference type="Gene3D" id="3.20.20.70">
    <property type="entry name" value="Aldolase class I"/>
    <property type="match status" value="1"/>
</dbReference>
<evidence type="ECO:0000256" key="3">
    <source>
        <dbReference type="ARBA" id="ARBA00023270"/>
    </source>
</evidence>
<dbReference type="PIRSF" id="PIRSF001365">
    <property type="entry name" value="DHDPS"/>
    <property type="match status" value="1"/>
</dbReference>
<comment type="similarity">
    <text evidence="1 4">Belongs to the DapA family.</text>
</comment>
<comment type="caution">
    <text evidence="7">The sequence shown here is derived from an EMBL/GenBank/DDBJ whole genome shotgun (WGS) entry which is preliminary data.</text>
</comment>
<dbReference type="Pfam" id="PF00701">
    <property type="entry name" value="DHDPS"/>
    <property type="match status" value="1"/>
</dbReference>
<feature type="binding site" evidence="6">
    <location>
        <position position="204"/>
    </location>
    <ligand>
        <name>pyruvate</name>
        <dbReference type="ChEBI" id="CHEBI:15361"/>
    </ligand>
</feature>
<gene>
    <name evidence="7" type="ORF">TMS3_0110280</name>
</gene>
<accession>A0A0A1YLG3</accession>
<dbReference type="PANTHER" id="PTHR12128">
    <property type="entry name" value="DIHYDRODIPICOLINATE SYNTHASE"/>
    <property type="match status" value="1"/>
</dbReference>
<evidence type="ECO:0000256" key="5">
    <source>
        <dbReference type="PIRSR" id="PIRSR001365-1"/>
    </source>
</evidence>
<name>A0A0A1YLG3_9PSED</name>